<reference evidence="1" key="3">
    <citation type="submission" date="2018-07" db="EMBL/GenBank/DDBJ databases">
        <title>WGS assembly of Glycine max.</title>
        <authorList>
            <person name="Schmutz J."/>
            <person name="Cannon S."/>
            <person name="Schlueter J."/>
            <person name="Ma J."/>
            <person name="Mitros T."/>
            <person name="Nelson W."/>
            <person name="Hyten D."/>
            <person name="Song Q."/>
            <person name="Thelen J."/>
            <person name="Cheng J."/>
            <person name="Xu D."/>
            <person name="Hellsten U."/>
            <person name="May G."/>
            <person name="Yu Y."/>
            <person name="Sakurai T."/>
            <person name="Umezawa T."/>
            <person name="Bhattacharyya M."/>
            <person name="Sandhu D."/>
            <person name="Valliyodan B."/>
            <person name="Lindquist E."/>
            <person name="Peto M."/>
            <person name="Grant D."/>
            <person name="Shu S."/>
            <person name="Goodstein D."/>
            <person name="Barry K."/>
            <person name="Futrell-Griggs M."/>
            <person name="Abernathy B."/>
            <person name="Du J."/>
            <person name="Tian Z."/>
            <person name="Zhu L."/>
            <person name="Gill N."/>
            <person name="Joshi T."/>
            <person name="Libault M."/>
            <person name="Sethuraman A."/>
            <person name="Zhang X."/>
            <person name="Shinozaki K."/>
            <person name="Nguyen H."/>
            <person name="Wing R."/>
            <person name="Cregan P."/>
            <person name="Specht J."/>
            <person name="Grimwood J."/>
            <person name="Rokhsar D."/>
            <person name="Stacey G."/>
            <person name="Shoemaker R."/>
            <person name="Jackson S."/>
        </authorList>
    </citation>
    <scope>NUCLEOTIDE SEQUENCE</scope>
    <source>
        <tissue evidence="1">Callus</tissue>
    </source>
</reference>
<dbReference type="EMBL" id="CM000849">
    <property type="protein sequence ID" value="KRH06680.1"/>
    <property type="molecule type" value="Genomic_DNA"/>
</dbReference>
<dbReference type="Proteomes" id="UP000008827">
    <property type="component" value="Chromosome 16"/>
</dbReference>
<dbReference type="AlphaFoldDB" id="A0A0R0FV25"/>
<sequence>MHWMGLISDQASFLTPSFPCRSNQPQQDKGCENLFFKCEAKATPRDKELYRKVMA</sequence>
<proteinExistence type="predicted"/>
<reference evidence="1 2" key="1">
    <citation type="journal article" date="2010" name="Nature">
        <title>Genome sequence of the palaeopolyploid soybean.</title>
        <authorList>
            <person name="Schmutz J."/>
            <person name="Cannon S.B."/>
            <person name="Schlueter J."/>
            <person name="Ma J."/>
            <person name="Mitros T."/>
            <person name="Nelson W."/>
            <person name="Hyten D.L."/>
            <person name="Song Q."/>
            <person name="Thelen J.J."/>
            <person name="Cheng J."/>
            <person name="Xu D."/>
            <person name="Hellsten U."/>
            <person name="May G.D."/>
            <person name="Yu Y."/>
            <person name="Sakurai T."/>
            <person name="Umezawa T."/>
            <person name="Bhattacharyya M.K."/>
            <person name="Sandhu D."/>
            <person name="Valliyodan B."/>
            <person name="Lindquist E."/>
            <person name="Peto M."/>
            <person name="Grant D."/>
            <person name="Shu S."/>
            <person name="Goodstein D."/>
            <person name="Barry K."/>
            <person name="Futrell-Griggs M."/>
            <person name="Abernathy B."/>
            <person name="Du J."/>
            <person name="Tian Z."/>
            <person name="Zhu L."/>
            <person name="Gill N."/>
            <person name="Joshi T."/>
            <person name="Libault M."/>
            <person name="Sethuraman A."/>
            <person name="Zhang X.-C."/>
            <person name="Shinozaki K."/>
            <person name="Nguyen H.T."/>
            <person name="Wing R.A."/>
            <person name="Cregan P."/>
            <person name="Specht J."/>
            <person name="Grimwood J."/>
            <person name="Rokhsar D."/>
            <person name="Stacey G."/>
            <person name="Shoemaker R.C."/>
            <person name="Jackson S.A."/>
        </authorList>
    </citation>
    <scope>NUCLEOTIDE SEQUENCE [LARGE SCALE GENOMIC DNA]</scope>
    <source>
        <strain evidence="2">cv. Williams 82</strain>
        <tissue evidence="1">Callus</tissue>
    </source>
</reference>
<organism evidence="1">
    <name type="scientific">Glycine max</name>
    <name type="common">Soybean</name>
    <name type="synonym">Glycine hispida</name>
    <dbReference type="NCBI Taxonomy" id="3847"/>
    <lineage>
        <taxon>Eukaryota</taxon>
        <taxon>Viridiplantae</taxon>
        <taxon>Streptophyta</taxon>
        <taxon>Embryophyta</taxon>
        <taxon>Tracheophyta</taxon>
        <taxon>Spermatophyta</taxon>
        <taxon>Magnoliopsida</taxon>
        <taxon>eudicotyledons</taxon>
        <taxon>Gunneridae</taxon>
        <taxon>Pentapetalae</taxon>
        <taxon>rosids</taxon>
        <taxon>fabids</taxon>
        <taxon>Fabales</taxon>
        <taxon>Fabaceae</taxon>
        <taxon>Papilionoideae</taxon>
        <taxon>50 kb inversion clade</taxon>
        <taxon>NPAAA clade</taxon>
        <taxon>indigoferoid/millettioid clade</taxon>
        <taxon>Phaseoleae</taxon>
        <taxon>Glycine</taxon>
        <taxon>Glycine subgen. Soja</taxon>
    </lineage>
</organism>
<name>A0A0R0FV25_SOYBN</name>
<keyword evidence="3" id="KW-1185">Reference proteome</keyword>
<dbReference type="EnsemblPlants" id="KRH06680">
    <property type="protein sequence ID" value="KRH06680"/>
    <property type="gene ID" value="GLYMA_16G039100"/>
</dbReference>
<gene>
    <name evidence="1" type="ORF">GLYMA_16G039100</name>
</gene>
<evidence type="ECO:0000313" key="1">
    <source>
        <dbReference type="EMBL" id="KRH06680.1"/>
    </source>
</evidence>
<accession>A0A0R0FV25</accession>
<dbReference type="Gramene" id="KRH06680">
    <property type="protein sequence ID" value="KRH06680"/>
    <property type="gene ID" value="GLYMA_16G039100"/>
</dbReference>
<protein>
    <submittedName>
        <fullName evidence="1 2">Uncharacterized protein</fullName>
    </submittedName>
</protein>
<evidence type="ECO:0000313" key="3">
    <source>
        <dbReference type="Proteomes" id="UP000008827"/>
    </source>
</evidence>
<dbReference type="OrthoDB" id="10522449at2759"/>
<reference evidence="2" key="2">
    <citation type="submission" date="2018-02" db="UniProtKB">
        <authorList>
            <consortium name="EnsemblPlants"/>
        </authorList>
    </citation>
    <scope>IDENTIFICATION</scope>
    <source>
        <strain evidence="2">Williams 82</strain>
    </source>
</reference>
<dbReference type="InParanoid" id="A0A0R0FV25"/>
<evidence type="ECO:0000313" key="2">
    <source>
        <dbReference type="EnsemblPlants" id="KRH06680"/>
    </source>
</evidence>